<gene>
    <name evidence="2" type="ORF">SDC9_108120</name>
</gene>
<feature type="domain" description="HTH cro/C1-type" evidence="1">
    <location>
        <begin position="13"/>
        <end position="68"/>
    </location>
</feature>
<name>A0A645B768_9ZZZZ</name>
<sequence>MPLKFRVDPLSALKDYGYTTYRIRKDKLLSESTVQKLRNNLPVSWENIETLCRLLDCQPGAILEYVPEAK</sequence>
<dbReference type="EMBL" id="VSSQ01018245">
    <property type="protein sequence ID" value="MPM61262.1"/>
    <property type="molecule type" value="Genomic_DNA"/>
</dbReference>
<reference evidence="2" key="1">
    <citation type="submission" date="2019-08" db="EMBL/GenBank/DDBJ databases">
        <authorList>
            <person name="Kucharzyk K."/>
            <person name="Murdoch R.W."/>
            <person name="Higgins S."/>
            <person name="Loffler F."/>
        </authorList>
    </citation>
    <scope>NUCLEOTIDE SEQUENCE</scope>
</reference>
<dbReference type="InterPro" id="IPR001387">
    <property type="entry name" value="Cro/C1-type_HTH"/>
</dbReference>
<comment type="caution">
    <text evidence="2">The sequence shown here is derived from an EMBL/GenBank/DDBJ whole genome shotgun (WGS) entry which is preliminary data.</text>
</comment>
<organism evidence="2">
    <name type="scientific">bioreactor metagenome</name>
    <dbReference type="NCBI Taxonomy" id="1076179"/>
    <lineage>
        <taxon>unclassified sequences</taxon>
        <taxon>metagenomes</taxon>
        <taxon>ecological metagenomes</taxon>
    </lineage>
</organism>
<evidence type="ECO:0000313" key="2">
    <source>
        <dbReference type="EMBL" id="MPM61262.1"/>
    </source>
</evidence>
<evidence type="ECO:0000259" key="1">
    <source>
        <dbReference type="Pfam" id="PF13443"/>
    </source>
</evidence>
<protein>
    <recommendedName>
        <fullName evidence="1">HTH cro/C1-type domain-containing protein</fullName>
    </recommendedName>
</protein>
<proteinExistence type="predicted"/>
<accession>A0A645B768</accession>
<dbReference type="AlphaFoldDB" id="A0A645B768"/>
<dbReference type="Pfam" id="PF13443">
    <property type="entry name" value="HTH_26"/>
    <property type="match status" value="1"/>
</dbReference>